<dbReference type="SUPFAM" id="SSF47823">
    <property type="entry name" value="lambda integrase-like, N-terminal domain"/>
    <property type="match status" value="1"/>
</dbReference>
<dbReference type="GO" id="GO:0008168">
    <property type="term" value="F:methyltransferase activity"/>
    <property type="evidence" value="ECO:0007669"/>
    <property type="project" value="UniProtKB-KW"/>
</dbReference>
<dbReference type="AlphaFoldDB" id="A0A4S1WYP7"/>
<sequence>MASKGEYSVTRSEETAAANQHTCAAEEVATLIAELATSSLNLNSQAISRELQARCPREVSALASHLRPYASFCARHRHIGLPAAQETIFAYLADCENSMDIPTVTGLRLAAIAVAHCLRSNRPTVQRRMYLALPKILRSYILIPGSTPADVWKCWEHKLKPKNSLEQTFSDIYLQGAWGVAPGEGFYSGTGSHKSDIIMPYLAAVRQFARNIPIKPTAVDLGCGDFNVGKRIFDEFYNYIACDIVSSLIDRNNETYKYNGLEFSHVNIVDDCLPLGDVAILRQVLQHLSNEEILQILPKLYQYKYLVLTEHIPSGSFIPNMNKPSGYDVRADFGSGVVLSAPPFSLASKSEKILCEVPEHNGVVRTTAYRLK</sequence>
<dbReference type="Proteomes" id="UP000306147">
    <property type="component" value="Unassembled WGS sequence"/>
</dbReference>
<gene>
    <name evidence="2" type="ORF">E5A73_20880</name>
</gene>
<comment type="caution">
    <text evidence="2">The sequence shown here is derived from an EMBL/GenBank/DDBJ whole genome shotgun (WGS) entry which is preliminary data.</text>
</comment>
<keyword evidence="2" id="KW-0489">Methyltransferase</keyword>
<evidence type="ECO:0000256" key="1">
    <source>
        <dbReference type="ARBA" id="ARBA00023125"/>
    </source>
</evidence>
<evidence type="ECO:0000313" key="2">
    <source>
        <dbReference type="EMBL" id="TGX48668.1"/>
    </source>
</evidence>
<dbReference type="RefSeq" id="WP_135965800.1">
    <property type="nucleotide sequence ID" value="NZ_SRXT01000011.1"/>
</dbReference>
<keyword evidence="1" id="KW-0238">DNA-binding</keyword>
<proteinExistence type="predicted"/>
<dbReference type="EMBL" id="SRXT01000011">
    <property type="protein sequence ID" value="TGX48668.1"/>
    <property type="molecule type" value="Genomic_DNA"/>
</dbReference>
<accession>A0A4S1WYP7</accession>
<evidence type="ECO:0000313" key="3">
    <source>
        <dbReference type="Proteomes" id="UP000306147"/>
    </source>
</evidence>
<dbReference type="InterPro" id="IPR029063">
    <property type="entry name" value="SAM-dependent_MTases_sf"/>
</dbReference>
<dbReference type="SUPFAM" id="SSF53335">
    <property type="entry name" value="S-adenosyl-L-methionine-dependent methyltransferases"/>
    <property type="match status" value="1"/>
</dbReference>
<reference evidence="2 3" key="1">
    <citation type="submission" date="2019-04" db="EMBL/GenBank/DDBJ databases">
        <title>Sphingomonas psychrotolerans sp. nov., isolated from soil in the Tianshan Mountains, Xinjiang, China.</title>
        <authorList>
            <person name="Luo Y."/>
            <person name="Sheng H."/>
        </authorList>
    </citation>
    <scope>NUCLEOTIDE SEQUENCE [LARGE SCALE GENOMIC DNA]</scope>
    <source>
        <strain evidence="2 3">ZFGT-11</strain>
    </source>
</reference>
<protein>
    <submittedName>
        <fullName evidence="2">Class I SAM-dependent methyltransferase</fullName>
    </submittedName>
</protein>
<dbReference type="GO" id="GO:0032259">
    <property type="term" value="P:methylation"/>
    <property type="evidence" value="ECO:0007669"/>
    <property type="project" value="UniProtKB-KW"/>
</dbReference>
<dbReference type="Gene3D" id="1.10.150.130">
    <property type="match status" value="1"/>
</dbReference>
<name>A0A4S1WYP7_9SPHN</name>
<dbReference type="Gene3D" id="3.40.50.150">
    <property type="entry name" value="Vaccinia Virus protein VP39"/>
    <property type="match status" value="1"/>
</dbReference>
<keyword evidence="3" id="KW-1185">Reference proteome</keyword>
<organism evidence="2 3">
    <name type="scientific">Sphingomonas gei</name>
    <dbReference type="NCBI Taxonomy" id="1395960"/>
    <lineage>
        <taxon>Bacteria</taxon>
        <taxon>Pseudomonadati</taxon>
        <taxon>Pseudomonadota</taxon>
        <taxon>Alphaproteobacteria</taxon>
        <taxon>Sphingomonadales</taxon>
        <taxon>Sphingomonadaceae</taxon>
        <taxon>Sphingomonas</taxon>
    </lineage>
</organism>
<dbReference type="GO" id="GO:0003677">
    <property type="term" value="F:DNA binding"/>
    <property type="evidence" value="ECO:0007669"/>
    <property type="project" value="UniProtKB-KW"/>
</dbReference>
<dbReference type="InterPro" id="IPR010998">
    <property type="entry name" value="Integrase_recombinase_N"/>
</dbReference>
<keyword evidence="2" id="KW-0808">Transferase</keyword>
<dbReference type="OrthoDB" id="20930at2"/>